<organism evidence="1 2">
    <name type="scientific">Larkinella terrae</name>
    <dbReference type="NCBI Taxonomy" id="2025311"/>
    <lineage>
        <taxon>Bacteria</taxon>
        <taxon>Pseudomonadati</taxon>
        <taxon>Bacteroidota</taxon>
        <taxon>Cytophagia</taxon>
        <taxon>Cytophagales</taxon>
        <taxon>Spirosomataceae</taxon>
        <taxon>Larkinella</taxon>
    </lineage>
</organism>
<reference evidence="1 2" key="1">
    <citation type="journal article" date="2018" name="Antonie Van Leeuwenhoek">
        <title>Larkinella terrae sp. nov., isolated from soil on Jeju Island, South Korea.</title>
        <authorList>
            <person name="Ten L.N."/>
            <person name="Jeon J."/>
            <person name="Park S.J."/>
            <person name="Park S."/>
            <person name="Lee S.Y."/>
            <person name="Kim M.K."/>
            <person name="Jung H.Y."/>
        </authorList>
    </citation>
    <scope>NUCLEOTIDE SEQUENCE [LARGE SCALE GENOMIC DNA]</scope>
    <source>
        <strain evidence="1 2">KCTC 52001</strain>
    </source>
</reference>
<gene>
    <name evidence="1" type="ORF">GJJ30_00675</name>
</gene>
<dbReference type="OrthoDB" id="966155at2"/>
<sequence length="454" mass="53169">MENPFIQLKVKYYHSTPFQPIVIGNYQPKENFPDCCPFHKAVMKWATEYVKKIPNCCDAHRILAANPFVDISYYKTDEFAVSIVRRLSYTEHHIERMIDQRNWYTDITNYIEYIISSFGTPSFGDHVYSHSLTDVIESRKEEIGHNKTQLLIDYVRSLYQQLPSEPVAEEIDLNELYNIYQKWLSVFPFTVQPFNKLKDRFTNIFPILEDEPVYNPYTGFSKSRIMTKGKLIEWLIDKTKEILKSANSVQLLQDGFTDVNTHRIDLLNEQHKARQMALLNEFSKHENQYVQIIAKWLSNEEKYYKSVTPLLSKQRTTINSTSQASDTRINVFNPSMSLDEVRKWFIQLAENSSNNGKAFLTVNQVKQFIDRAFVGESFTDKLSINERIGDKGKVIGLFHLFYTHCTTHLPKTGKIDKTATADKYIKLLTDYFDNWAFDEVENNFRRGGNWKKPA</sequence>
<dbReference type="EMBL" id="WJXZ01000001">
    <property type="protein sequence ID" value="MRS59788.1"/>
    <property type="molecule type" value="Genomic_DNA"/>
</dbReference>
<protein>
    <submittedName>
        <fullName evidence="1">Uncharacterized protein</fullName>
    </submittedName>
</protein>
<evidence type="ECO:0000313" key="1">
    <source>
        <dbReference type="EMBL" id="MRS59788.1"/>
    </source>
</evidence>
<proteinExistence type="predicted"/>
<comment type="caution">
    <text evidence="1">The sequence shown here is derived from an EMBL/GenBank/DDBJ whole genome shotgun (WGS) entry which is preliminary data.</text>
</comment>
<keyword evidence="2" id="KW-1185">Reference proteome</keyword>
<dbReference type="AlphaFoldDB" id="A0A7K0EEA4"/>
<dbReference type="Proteomes" id="UP000441754">
    <property type="component" value="Unassembled WGS sequence"/>
</dbReference>
<evidence type="ECO:0000313" key="2">
    <source>
        <dbReference type="Proteomes" id="UP000441754"/>
    </source>
</evidence>
<accession>A0A7K0EEA4</accession>
<name>A0A7K0EEA4_9BACT</name>
<dbReference type="RefSeq" id="WP_154172111.1">
    <property type="nucleotide sequence ID" value="NZ_WJXZ01000001.1"/>
</dbReference>